<evidence type="ECO:0000313" key="2">
    <source>
        <dbReference type="Proteomes" id="UP000073492"/>
    </source>
</evidence>
<name>A0A139H435_9PEZI</name>
<dbReference type="EMBL" id="LFZO01000798">
    <property type="protein sequence ID" value="KXS97171.1"/>
    <property type="molecule type" value="Genomic_DNA"/>
</dbReference>
<comment type="caution">
    <text evidence="1">The sequence shown here is derived from an EMBL/GenBank/DDBJ whole genome shotgun (WGS) entry which is preliminary data.</text>
</comment>
<dbReference type="AlphaFoldDB" id="A0A139H435"/>
<organism evidence="1 2">
    <name type="scientific">Pseudocercospora musae</name>
    <dbReference type="NCBI Taxonomy" id="113226"/>
    <lineage>
        <taxon>Eukaryota</taxon>
        <taxon>Fungi</taxon>
        <taxon>Dikarya</taxon>
        <taxon>Ascomycota</taxon>
        <taxon>Pezizomycotina</taxon>
        <taxon>Dothideomycetes</taxon>
        <taxon>Dothideomycetidae</taxon>
        <taxon>Mycosphaerellales</taxon>
        <taxon>Mycosphaerellaceae</taxon>
        <taxon>Pseudocercospora</taxon>
    </lineage>
</organism>
<keyword evidence="2" id="KW-1185">Reference proteome</keyword>
<dbReference type="OrthoDB" id="10632803at2759"/>
<protein>
    <submittedName>
        <fullName evidence="1">Uncharacterized protein</fullName>
    </submittedName>
</protein>
<accession>A0A139H435</accession>
<dbReference type="STRING" id="113226.A0A139H435"/>
<gene>
    <name evidence="1" type="ORF">AC579_1150</name>
</gene>
<evidence type="ECO:0000313" key="1">
    <source>
        <dbReference type="EMBL" id="KXS97171.1"/>
    </source>
</evidence>
<dbReference type="Proteomes" id="UP000073492">
    <property type="component" value="Unassembled WGS sequence"/>
</dbReference>
<sequence length="332" mass="35582">MLSAKTVRALSIPTYLLVRAMLSAETVRALSIPTYLLVRAMLSAKTVRALSIPTYLLVKAMLSAKTVRALSIPTYLLVKAMLSAKTVRALSIPTYLLVRAMLSAKTRCWSLAKSAPVFSKRPKKASNAGAAGGDIDARDSRCSSIAQMCFDTMQRRSTTTPDPLVALVQDHQSGVITGLMHMVGTAPSPQCWSLCRINPENQLTMYCQPNISEPLQMVAHDHFLQSSLVAASPRVAQLPTPITSSPFPEARKHGGTLDTYTALACAVAAAPPFLAGKAVPESLDISVWHFAIQGCSTSPDEPTTPRASSSELAALARTRLPLKPDSTPVFHA</sequence>
<proteinExistence type="predicted"/>
<reference evidence="1 2" key="1">
    <citation type="submission" date="2015-07" db="EMBL/GenBank/DDBJ databases">
        <title>Comparative genomics of the Sigatoka disease complex on banana suggests a link between parallel evolutionary changes in Pseudocercospora fijiensis and Pseudocercospora eumusae and increased virulence on the banana host.</title>
        <authorList>
            <person name="Chang T.-C."/>
            <person name="Salvucci A."/>
            <person name="Crous P.W."/>
            <person name="Stergiopoulos I."/>
        </authorList>
    </citation>
    <scope>NUCLEOTIDE SEQUENCE [LARGE SCALE GENOMIC DNA]</scope>
    <source>
        <strain evidence="1 2">CBS 116634</strain>
    </source>
</reference>